<feature type="compositionally biased region" description="Basic and acidic residues" evidence="1">
    <location>
        <begin position="1"/>
        <end position="23"/>
    </location>
</feature>
<dbReference type="AlphaFoldDB" id="A0A0B5FEI5"/>
<evidence type="ECO:0000313" key="2">
    <source>
        <dbReference type="EMBL" id="AJF05728.1"/>
    </source>
</evidence>
<feature type="compositionally biased region" description="Basic residues" evidence="1">
    <location>
        <begin position="38"/>
        <end position="58"/>
    </location>
</feature>
<dbReference type="EMBL" id="CP010311">
    <property type="protein sequence ID" value="AJF05728.1"/>
    <property type="molecule type" value="Genomic_DNA"/>
</dbReference>
<gene>
    <name evidence="2" type="ORF">GSUB_02885</name>
</gene>
<dbReference type="STRING" id="483547.GSUB_02885"/>
<organism evidence="2 3">
    <name type="scientific">Geoalkalibacter subterraneus</name>
    <dbReference type="NCBI Taxonomy" id="483547"/>
    <lineage>
        <taxon>Bacteria</taxon>
        <taxon>Pseudomonadati</taxon>
        <taxon>Thermodesulfobacteriota</taxon>
        <taxon>Desulfuromonadia</taxon>
        <taxon>Desulfuromonadales</taxon>
        <taxon>Geoalkalibacteraceae</taxon>
        <taxon>Geoalkalibacter</taxon>
    </lineage>
</organism>
<reference evidence="2 3" key="1">
    <citation type="journal article" date="2015" name="Genome Announc.">
        <title>Genomes of Geoalkalibacter ferrihydriticus Z-0531T and Geoalkalibacter subterraneus Red1T, Two Haloalkaliphilic Metal-Reducing Deltaproteobacteria.</title>
        <authorList>
            <person name="Badalamenti J.P."/>
            <person name="Krajmalnik-Brown R."/>
            <person name="Torres C.I."/>
            <person name="Bond D.R."/>
        </authorList>
    </citation>
    <scope>NUCLEOTIDE SEQUENCE [LARGE SCALE GENOMIC DNA]</scope>
    <source>
        <strain evidence="2 3">Red1</strain>
    </source>
</reference>
<keyword evidence="3" id="KW-1185">Reference proteome</keyword>
<sequence length="122" mass="13603">MEKGENGVAETRPKAKGNEDPEKKRYRQREQCSAAGGQRRRAAGRKPPRRKGHGQGRRPKPEQGKGDGHGRKMVPHQHAEDARQQQLVHQHGHAQQKHPPAGAAIEVCRTIHGIQAVPEMCR</sequence>
<evidence type="ECO:0000313" key="3">
    <source>
        <dbReference type="Proteomes" id="UP000035036"/>
    </source>
</evidence>
<dbReference type="Proteomes" id="UP000035036">
    <property type="component" value="Chromosome"/>
</dbReference>
<evidence type="ECO:0000256" key="1">
    <source>
        <dbReference type="SAM" id="MobiDB-lite"/>
    </source>
</evidence>
<dbReference type="KEGG" id="gsb:GSUB_02885"/>
<feature type="region of interest" description="Disordered" evidence="1">
    <location>
        <begin position="1"/>
        <end position="100"/>
    </location>
</feature>
<name>A0A0B5FEI5_9BACT</name>
<feature type="compositionally biased region" description="Basic and acidic residues" evidence="1">
    <location>
        <begin position="59"/>
        <end position="70"/>
    </location>
</feature>
<protein>
    <submittedName>
        <fullName evidence="2">Uncharacterized protein</fullName>
    </submittedName>
</protein>
<proteinExistence type="predicted"/>
<accession>A0A0B5FEI5</accession>
<dbReference type="HOGENOM" id="CLU_2023417_0_0_7"/>